<gene>
    <name evidence="3" type="ORF">DWU89_20260</name>
    <name evidence="2" type="ORF">H8784_19740</name>
</gene>
<keyword evidence="5" id="KW-1185">Reference proteome</keyword>
<dbReference type="Proteomes" id="UP000629596">
    <property type="component" value="Unassembled WGS sequence"/>
</dbReference>
<organism evidence="3 4">
    <name type="scientific">Parabacteroides acidifaciens</name>
    <dbReference type="NCBI Taxonomy" id="2290935"/>
    <lineage>
        <taxon>Bacteria</taxon>
        <taxon>Pseudomonadati</taxon>
        <taxon>Bacteroidota</taxon>
        <taxon>Bacteroidia</taxon>
        <taxon>Bacteroidales</taxon>
        <taxon>Tannerellaceae</taxon>
        <taxon>Parabacteroides</taxon>
    </lineage>
</organism>
<evidence type="ECO:0000313" key="5">
    <source>
        <dbReference type="Proteomes" id="UP000629596"/>
    </source>
</evidence>
<evidence type="ECO:0000313" key="3">
    <source>
        <dbReference type="EMBL" id="RDU47313.1"/>
    </source>
</evidence>
<name>A0A3D8H8K3_9BACT</name>
<dbReference type="Proteomes" id="UP000256321">
    <property type="component" value="Unassembled WGS sequence"/>
</dbReference>
<evidence type="ECO:0000313" key="2">
    <source>
        <dbReference type="EMBL" id="MBC8603940.1"/>
    </source>
</evidence>
<reference evidence="3 4" key="1">
    <citation type="submission" date="2018-07" db="EMBL/GenBank/DDBJ databases">
        <title>Parabacteroides acidifaciens nov. sp., isolated from human feces.</title>
        <authorList>
            <person name="Wang Y.J."/>
        </authorList>
    </citation>
    <scope>NUCLEOTIDE SEQUENCE [LARGE SCALE GENOMIC DNA]</scope>
    <source>
        <strain evidence="3 4">426-9</strain>
    </source>
</reference>
<feature type="transmembrane region" description="Helical" evidence="1">
    <location>
        <begin position="41"/>
        <end position="58"/>
    </location>
</feature>
<feature type="transmembrane region" description="Helical" evidence="1">
    <location>
        <begin position="65"/>
        <end position="83"/>
    </location>
</feature>
<feature type="transmembrane region" description="Helical" evidence="1">
    <location>
        <begin position="114"/>
        <end position="132"/>
    </location>
</feature>
<dbReference type="AlphaFoldDB" id="A0A3D8H8K3"/>
<reference evidence="2 5" key="2">
    <citation type="submission" date="2020-08" db="EMBL/GenBank/DDBJ databases">
        <title>Genome public.</title>
        <authorList>
            <person name="Liu C."/>
            <person name="Sun Q."/>
        </authorList>
    </citation>
    <scope>NUCLEOTIDE SEQUENCE [LARGE SCALE GENOMIC DNA]</scope>
    <source>
        <strain evidence="2 5">426_9</strain>
    </source>
</reference>
<evidence type="ECO:0000313" key="4">
    <source>
        <dbReference type="Proteomes" id="UP000256321"/>
    </source>
</evidence>
<dbReference type="EMBL" id="JACRTI010000108">
    <property type="protein sequence ID" value="MBC8603940.1"/>
    <property type="molecule type" value="Genomic_DNA"/>
</dbReference>
<evidence type="ECO:0000256" key="1">
    <source>
        <dbReference type="SAM" id="Phobius"/>
    </source>
</evidence>
<feature type="transmembrane region" description="Helical" evidence="1">
    <location>
        <begin position="153"/>
        <end position="175"/>
    </location>
</feature>
<evidence type="ECO:0008006" key="6">
    <source>
        <dbReference type="Google" id="ProtNLM"/>
    </source>
</evidence>
<keyword evidence="1" id="KW-0812">Transmembrane</keyword>
<keyword evidence="1" id="KW-1133">Transmembrane helix</keyword>
<comment type="caution">
    <text evidence="3">The sequence shown here is derived from an EMBL/GenBank/DDBJ whole genome shotgun (WGS) entry which is preliminary data.</text>
</comment>
<keyword evidence="1" id="KW-0472">Membrane</keyword>
<protein>
    <recommendedName>
        <fullName evidence="6">DUF998 domain-containing protein</fullName>
    </recommendedName>
</protein>
<sequence length="178" mass="19568">MVLVIISLAIIAAYTTAVCIKAKGVPYSISATYYSLDHKLIFGASMALTAMFLFPVVWELSTSFTMRLLAMAACIGLIGVGLAPDFRDDWINKIHCGSAALTLVSSQLWVGCTSYWWVLIPIWIAFIVYTVIGMSKHVTGDIWQDFVSTKPMFWCEIAALSSTYCACGLAFKLLLKSL</sequence>
<dbReference type="EMBL" id="QREV01000108">
    <property type="protein sequence ID" value="RDU47313.1"/>
    <property type="molecule type" value="Genomic_DNA"/>
</dbReference>
<proteinExistence type="predicted"/>
<accession>A0A3D8H8K3</accession>